<organism evidence="1 2">
    <name type="scientific">Microbacterium capsulatum</name>
    <dbReference type="NCBI Taxonomy" id="3041921"/>
    <lineage>
        <taxon>Bacteria</taxon>
        <taxon>Bacillati</taxon>
        <taxon>Actinomycetota</taxon>
        <taxon>Actinomycetes</taxon>
        <taxon>Micrococcales</taxon>
        <taxon>Microbacteriaceae</taxon>
        <taxon>Microbacterium</taxon>
    </lineage>
</organism>
<evidence type="ECO:0000313" key="1">
    <source>
        <dbReference type="EMBL" id="MDQ4214051.1"/>
    </source>
</evidence>
<name>A0ABU0XG03_9MICO</name>
<sequence length="137" mass="15174">MTDARSMAGPVYTFAAIDPSMPGTFLVHTITGTMHIVVNDSAGESAVRRVRPQANSEFVGDCDWLPIEYNEIRVGEEASFLFTRSGVHDWDPAYLGRRRRTPRVIQITLYDGRPALPDPGSFGRPRGLPISTRVEAL</sequence>
<keyword evidence="2" id="KW-1185">Reference proteome</keyword>
<dbReference type="Proteomes" id="UP001230289">
    <property type="component" value="Unassembled WGS sequence"/>
</dbReference>
<comment type="caution">
    <text evidence="1">The sequence shown here is derived from an EMBL/GenBank/DDBJ whole genome shotgun (WGS) entry which is preliminary data.</text>
</comment>
<gene>
    <name evidence="1" type="ORF">RBR11_08990</name>
</gene>
<proteinExistence type="predicted"/>
<dbReference type="RefSeq" id="WP_308488985.1">
    <property type="nucleotide sequence ID" value="NZ_JAVFCB010000004.1"/>
</dbReference>
<reference evidence="1 2" key="1">
    <citation type="submission" date="2023-08" db="EMBL/GenBank/DDBJ databases">
        <title>Microbacterium sp. nov., isolated from a waste landfill.</title>
        <authorList>
            <person name="Wen W."/>
        </authorList>
    </citation>
    <scope>NUCLEOTIDE SEQUENCE [LARGE SCALE GENOMIC DNA]</scope>
    <source>
        <strain evidence="1 2">ASV81</strain>
    </source>
</reference>
<protein>
    <submittedName>
        <fullName evidence="1">Uncharacterized protein</fullName>
    </submittedName>
</protein>
<evidence type="ECO:0000313" key="2">
    <source>
        <dbReference type="Proteomes" id="UP001230289"/>
    </source>
</evidence>
<accession>A0ABU0XG03</accession>
<dbReference type="EMBL" id="JAVFCB010000004">
    <property type="protein sequence ID" value="MDQ4214051.1"/>
    <property type="molecule type" value="Genomic_DNA"/>
</dbReference>